<keyword evidence="2" id="KW-1185">Reference proteome</keyword>
<proteinExistence type="predicted"/>
<gene>
    <name evidence="1" type="ORF">M9H77_05477</name>
</gene>
<dbReference type="EMBL" id="CM044701">
    <property type="protein sequence ID" value="KAI5684249.1"/>
    <property type="molecule type" value="Genomic_DNA"/>
</dbReference>
<organism evidence="1 2">
    <name type="scientific">Catharanthus roseus</name>
    <name type="common">Madagascar periwinkle</name>
    <name type="synonym">Vinca rosea</name>
    <dbReference type="NCBI Taxonomy" id="4058"/>
    <lineage>
        <taxon>Eukaryota</taxon>
        <taxon>Viridiplantae</taxon>
        <taxon>Streptophyta</taxon>
        <taxon>Embryophyta</taxon>
        <taxon>Tracheophyta</taxon>
        <taxon>Spermatophyta</taxon>
        <taxon>Magnoliopsida</taxon>
        <taxon>eudicotyledons</taxon>
        <taxon>Gunneridae</taxon>
        <taxon>Pentapetalae</taxon>
        <taxon>asterids</taxon>
        <taxon>lamiids</taxon>
        <taxon>Gentianales</taxon>
        <taxon>Apocynaceae</taxon>
        <taxon>Rauvolfioideae</taxon>
        <taxon>Vinceae</taxon>
        <taxon>Catharanthinae</taxon>
        <taxon>Catharanthus</taxon>
    </lineage>
</organism>
<protein>
    <submittedName>
        <fullName evidence="1">Uncharacterized protein</fullName>
    </submittedName>
</protein>
<evidence type="ECO:0000313" key="2">
    <source>
        <dbReference type="Proteomes" id="UP001060085"/>
    </source>
</evidence>
<accession>A0ACC0CH90</accession>
<sequence>MAFFFTWSCCIFLLQIAGIFFCCLLQLLLEFLLLSSLQLADSAAEFCTDACNALQRSSQKLSNKGLPQSLSISSQYSSPSSSRRSKKATAALQSINHPKSPFNLRTRFQALKSTLCRKEESEDYPTN</sequence>
<comment type="caution">
    <text evidence="1">The sequence shown here is derived from an EMBL/GenBank/DDBJ whole genome shotgun (WGS) entry which is preliminary data.</text>
</comment>
<dbReference type="Proteomes" id="UP001060085">
    <property type="component" value="Linkage Group LG01"/>
</dbReference>
<name>A0ACC0CH90_CATRO</name>
<evidence type="ECO:0000313" key="1">
    <source>
        <dbReference type="EMBL" id="KAI5684249.1"/>
    </source>
</evidence>
<reference evidence="2" key="1">
    <citation type="journal article" date="2023" name="Nat. Plants">
        <title>Single-cell RNA sequencing provides a high-resolution roadmap for understanding the multicellular compartmentation of specialized metabolism.</title>
        <authorList>
            <person name="Sun S."/>
            <person name="Shen X."/>
            <person name="Li Y."/>
            <person name="Li Y."/>
            <person name="Wang S."/>
            <person name="Li R."/>
            <person name="Zhang H."/>
            <person name="Shen G."/>
            <person name="Guo B."/>
            <person name="Wei J."/>
            <person name="Xu J."/>
            <person name="St-Pierre B."/>
            <person name="Chen S."/>
            <person name="Sun C."/>
        </authorList>
    </citation>
    <scope>NUCLEOTIDE SEQUENCE [LARGE SCALE GENOMIC DNA]</scope>
</reference>